<dbReference type="Gene3D" id="3.50.50.60">
    <property type="entry name" value="FAD/NAD(P)-binding domain"/>
    <property type="match status" value="2"/>
</dbReference>
<evidence type="ECO:0000313" key="4">
    <source>
        <dbReference type="Proteomes" id="UP000236569"/>
    </source>
</evidence>
<dbReference type="AlphaFoldDB" id="A0A2I9D3D4"/>
<protein>
    <submittedName>
        <fullName evidence="3">Monooxygenase FAD-binding protein</fullName>
    </submittedName>
</protein>
<evidence type="ECO:0000313" key="3">
    <source>
        <dbReference type="EMBL" id="GBF05076.1"/>
    </source>
</evidence>
<keyword evidence="4" id="KW-1185">Reference proteome</keyword>
<keyword evidence="3" id="KW-0503">Monooxygenase</keyword>
<reference evidence="4" key="1">
    <citation type="submission" date="2018-01" db="EMBL/GenBank/DDBJ databases">
        <title>Draft Genome Sequence of the Radioresistant Bacterium Deinococcus aerius TR0125, Isolated from the Higher Atmosphere above Japan.</title>
        <authorList>
            <person name="Satoh K."/>
            <person name="Arai H."/>
            <person name="Sanzen T."/>
            <person name="Kawaguchi Y."/>
            <person name="Hayashi H."/>
            <person name="Yokobori S."/>
            <person name="Yamagishi A."/>
            <person name="Oono Y."/>
            <person name="Narumi I."/>
        </authorList>
    </citation>
    <scope>NUCLEOTIDE SEQUENCE [LARGE SCALE GENOMIC DNA]</scope>
    <source>
        <strain evidence="4">TR0125</strain>
    </source>
</reference>
<dbReference type="PANTHER" id="PTHR43476">
    <property type="entry name" value="3-(3-HYDROXY-PHENYL)PROPIONATE/3-HYDROXYCINNAMIC ACID HYDROXYLASE"/>
    <property type="match status" value="1"/>
</dbReference>
<organism evidence="3 4">
    <name type="scientific">Deinococcus aerius</name>
    <dbReference type="NCBI Taxonomy" id="200253"/>
    <lineage>
        <taxon>Bacteria</taxon>
        <taxon>Thermotogati</taxon>
        <taxon>Deinococcota</taxon>
        <taxon>Deinococci</taxon>
        <taxon>Deinococcales</taxon>
        <taxon>Deinococcaceae</taxon>
        <taxon>Deinococcus</taxon>
    </lineage>
</organism>
<dbReference type="InterPro" id="IPR036188">
    <property type="entry name" value="FAD/NAD-bd_sf"/>
</dbReference>
<feature type="domain" description="FAD-binding" evidence="2">
    <location>
        <begin position="10"/>
        <end position="326"/>
    </location>
</feature>
<dbReference type="EMBL" id="BFAG01000003">
    <property type="protein sequence ID" value="GBF05076.1"/>
    <property type="molecule type" value="Genomic_DNA"/>
</dbReference>
<keyword evidence="1" id="KW-0560">Oxidoreductase</keyword>
<dbReference type="PANTHER" id="PTHR43476:SF5">
    <property type="entry name" value="FAD-DEPENDENT MONOOXYGENASE"/>
    <property type="match status" value="1"/>
</dbReference>
<dbReference type="Pfam" id="PF01494">
    <property type="entry name" value="FAD_binding_3"/>
    <property type="match status" value="1"/>
</dbReference>
<dbReference type="InterPro" id="IPR002938">
    <property type="entry name" value="FAD-bd"/>
</dbReference>
<name>A0A2I9D3D4_9DEIO</name>
<dbReference type="Proteomes" id="UP000236569">
    <property type="component" value="Unassembled WGS sequence"/>
</dbReference>
<dbReference type="InterPro" id="IPR050631">
    <property type="entry name" value="PheA/TfdB_FAD_monoxygenase"/>
</dbReference>
<dbReference type="PRINTS" id="PR00420">
    <property type="entry name" value="RNGMNOXGNASE"/>
</dbReference>
<dbReference type="OrthoDB" id="9806565at2"/>
<sequence length="414" mass="45649">MPPMEFGPQNVCIVGGGPAGLVLALLLARQGIPVSVLEAARDFERSFRGDTLHPAIMELLAGLGLAAPLLRLSHTRAHRARLVRAQGSQVIADFSRLRTPYPYLTVMAQSRFLTFLAAELGRYPHARVVFGARVEGLLEEGGWVRGVRYRQAGELHDLPAALTVGADGRFSKVRELAGLKLRRLSPGQDVLWFALPRRPSDPGGSIDLHLRGPHCIVTTDHGERWQVGYSIRKGSYAQARAAGVDPIRQAVAGTIPWLAERVQALTEWRQLHLLAVEVARVRRWWRPGLLLIGDAAHPISPIGGLGINMAVQDAVAAANLLSGPLRAGRLRPRHLARVQRTRAWQIAVLQAQQVIEEREVEGLDRRETVHVPTLLLRVLHGVPGLQRLPGYITAYGLRPVRLHSRWREARVEAG</sequence>
<comment type="caution">
    <text evidence="3">The sequence shown here is derived from an EMBL/GenBank/DDBJ whole genome shotgun (WGS) entry which is preliminary data.</text>
</comment>
<dbReference type="SUPFAM" id="SSF51905">
    <property type="entry name" value="FAD/NAD(P)-binding domain"/>
    <property type="match status" value="1"/>
</dbReference>
<accession>A0A2I9D3D4</accession>
<proteinExistence type="predicted"/>
<evidence type="ECO:0000259" key="2">
    <source>
        <dbReference type="Pfam" id="PF01494"/>
    </source>
</evidence>
<dbReference type="GO" id="GO:0071949">
    <property type="term" value="F:FAD binding"/>
    <property type="evidence" value="ECO:0007669"/>
    <property type="project" value="InterPro"/>
</dbReference>
<dbReference type="GO" id="GO:0004497">
    <property type="term" value="F:monooxygenase activity"/>
    <property type="evidence" value="ECO:0007669"/>
    <property type="project" value="UniProtKB-KW"/>
</dbReference>
<gene>
    <name evidence="3" type="ORF">DAERI_030242</name>
</gene>
<evidence type="ECO:0000256" key="1">
    <source>
        <dbReference type="ARBA" id="ARBA00023002"/>
    </source>
</evidence>